<sequence>MWESMERGDLPRS</sequence>
<keyword evidence="2" id="KW-1185">Reference proteome</keyword>
<accession>A0A843UFS1</accession>
<proteinExistence type="predicted"/>
<comment type="caution">
    <text evidence="1">The sequence shown here is derived from an EMBL/GenBank/DDBJ whole genome shotgun (WGS) entry which is preliminary data.</text>
</comment>
<gene>
    <name evidence="1" type="ORF">Taro_014776</name>
</gene>
<reference evidence="1" key="1">
    <citation type="submission" date="2017-07" db="EMBL/GenBank/DDBJ databases">
        <title>Taro Niue Genome Assembly and Annotation.</title>
        <authorList>
            <person name="Atibalentja N."/>
            <person name="Keating K."/>
            <person name="Fields C.J."/>
        </authorList>
    </citation>
    <scope>NUCLEOTIDE SEQUENCE</scope>
    <source>
        <strain evidence="1">Niue_2</strain>
        <tissue evidence="1">Leaf</tissue>
    </source>
</reference>
<organism evidence="1 2">
    <name type="scientific">Colocasia esculenta</name>
    <name type="common">Wild taro</name>
    <name type="synonym">Arum esculentum</name>
    <dbReference type="NCBI Taxonomy" id="4460"/>
    <lineage>
        <taxon>Eukaryota</taxon>
        <taxon>Viridiplantae</taxon>
        <taxon>Streptophyta</taxon>
        <taxon>Embryophyta</taxon>
        <taxon>Tracheophyta</taxon>
        <taxon>Spermatophyta</taxon>
        <taxon>Magnoliopsida</taxon>
        <taxon>Liliopsida</taxon>
        <taxon>Araceae</taxon>
        <taxon>Aroideae</taxon>
        <taxon>Colocasieae</taxon>
        <taxon>Colocasia</taxon>
    </lineage>
</organism>
<protein>
    <submittedName>
        <fullName evidence="1">Uncharacterized protein</fullName>
    </submittedName>
</protein>
<name>A0A843UFS1_COLES</name>
<evidence type="ECO:0000313" key="2">
    <source>
        <dbReference type="Proteomes" id="UP000652761"/>
    </source>
</evidence>
<dbReference type="EMBL" id="NMUH01000624">
    <property type="protein sequence ID" value="MQL82305.1"/>
    <property type="molecule type" value="Genomic_DNA"/>
</dbReference>
<evidence type="ECO:0000313" key="1">
    <source>
        <dbReference type="EMBL" id="MQL82305.1"/>
    </source>
</evidence>
<dbReference type="Proteomes" id="UP000652761">
    <property type="component" value="Unassembled WGS sequence"/>
</dbReference>